<protein>
    <submittedName>
        <fullName evidence="8">UbiA family prenyltransferase</fullName>
    </submittedName>
</protein>
<dbReference type="InterPro" id="IPR000537">
    <property type="entry name" value="UbiA_prenyltransferase"/>
</dbReference>
<feature type="region of interest" description="Disordered" evidence="6">
    <location>
        <begin position="1"/>
        <end position="28"/>
    </location>
</feature>
<evidence type="ECO:0000256" key="5">
    <source>
        <dbReference type="ARBA" id="ARBA00023136"/>
    </source>
</evidence>
<evidence type="ECO:0000256" key="4">
    <source>
        <dbReference type="ARBA" id="ARBA00022989"/>
    </source>
</evidence>
<feature type="transmembrane region" description="Helical" evidence="7">
    <location>
        <begin position="89"/>
        <end position="110"/>
    </location>
</feature>
<keyword evidence="3 7" id="KW-0812">Transmembrane</keyword>
<feature type="transmembrane region" description="Helical" evidence="7">
    <location>
        <begin position="187"/>
        <end position="205"/>
    </location>
</feature>
<dbReference type="InterPro" id="IPR044878">
    <property type="entry name" value="UbiA_sf"/>
</dbReference>
<feature type="transmembrane region" description="Helical" evidence="7">
    <location>
        <begin position="131"/>
        <end position="153"/>
    </location>
</feature>
<feature type="transmembrane region" description="Helical" evidence="7">
    <location>
        <begin position="250"/>
        <end position="272"/>
    </location>
</feature>
<comment type="subcellular location">
    <subcellularLocation>
        <location evidence="1">Membrane</location>
        <topology evidence="1">Multi-pass membrane protein</topology>
    </subcellularLocation>
</comment>
<evidence type="ECO:0000256" key="3">
    <source>
        <dbReference type="ARBA" id="ARBA00022692"/>
    </source>
</evidence>
<reference evidence="8" key="2">
    <citation type="journal article" date="2021" name="PeerJ">
        <title>Extensive microbial diversity within the chicken gut microbiome revealed by metagenomics and culture.</title>
        <authorList>
            <person name="Gilroy R."/>
            <person name="Ravi A."/>
            <person name="Getino M."/>
            <person name="Pursley I."/>
            <person name="Horton D.L."/>
            <person name="Alikhan N.F."/>
            <person name="Baker D."/>
            <person name="Gharbi K."/>
            <person name="Hall N."/>
            <person name="Watson M."/>
            <person name="Adriaenssens E.M."/>
            <person name="Foster-Nyarko E."/>
            <person name="Jarju S."/>
            <person name="Secka A."/>
            <person name="Antonio M."/>
            <person name="Oren A."/>
            <person name="Chaudhuri R.R."/>
            <person name="La Ragione R."/>
            <person name="Hildebrand F."/>
            <person name="Pallen M.J."/>
        </authorList>
    </citation>
    <scope>NUCLEOTIDE SEQUENCE</scope>
    <source>
        <strain evidence="8">35461</strain>
    </source>
</reference>
<keyword evidence="5 7" id="KW-0472">Membrane</keyword>
<keyword evidence="2" id="KW-1003">Cell membrane</keyword>
<accession>A0A9D1NPS4</accession>
<organism evidence="8 9">
    <name type="scientific">Candidatus Spyradenecus faecavium</name>
    <dbReference type="NCBI Taxonomy" id="2840947"/>
    <lineage>
        <taxon>Bacteria</taxon>
        <taxon>Pseudomonadati</taxon>
        <taxon>Lentisphaerota</taxon>
        <taxon>Lentisphaeria</taxon>
        <taxon>Lentisphaerales</taxon>
        <taxon>Lentisphaeraceae</taxon>
        <taxon>Lentisphaeraceae incertae sedis</taxon>
        <taxon>Candidatus Spyradenecus</taxon>
    </lineage>
</organism>
<proteinExistence type="predicted"/>
<feature type="transmembrane region" description="Helical" evidence="7">
    <location>
        <begin position="159"/>
        <end position="180"/>
    </location>
</feature>
<gene>
    <name evidence="8" type="ORF">IAC79_07995</name>
</gene>
<comment type="caution">
    <text evidence="8">The sequence shown here is derived from an EMBL/GenBank/DDBJ whole genome shotgun (WGS) entry which is preliminary data.</text>
</comment>
<sequence length="338" mass="36191">MPNQRTGGNSVHRVARPRPKAPARTFGESADWSDHRGCEGLYGNRPLDLLRCLRPLQWLKCLLLLAAPFFAWLDPTQALPGAVALQERLGLALVAFALVSSAAYVFNDACDLKADARDPLRKGRPLAARRVSLGAAVPLALVCLAAGLAAAWFHGHRFGGWGLLAVTLAYALIQPVYSLWAKRVAELGACLVALGFVARAAAGALAVGVRLSPWLLLCVFLLTFLVALCKRRAAHFEKGAKAPSAAEGRILDLEIGLSAAATLATYTLYTLATETVALYGTDRLVWTVPLVLLGLCRCLRLTYAERRAANPERLLLDPALLGLLAAWATACALVVRLA</sequence>
<dbReference type="GO" id="GO:0016020">
    <property type="term" value="C:membrane"/>
    <property type="evidence" value="ECO:0007669"/>
    <property type="project" value="UniProtKB-SubCell"/>
</dbReference>
<evidence type="ECO:0000256" key="7">
    <source>
        <dbReference type="SAM" id="Phobius"/>
    </source>
</evidence>
<reference evidence="8" key="1">
    <citation type="submission" date="2020-10" db="EMBL/GenBank/DDBJ databases">
        <authorList>
            <person name="Gilroy R."/>
        </authorList>
    </citation>
    <scope>NUCLEOTIDE SEQUENCE</scope>
    <source>
        <strain evidence="8">35461</strain>
    </source>
</reference>
<dbReference type="Proteomes" id="UP000886845">
    <property type="component" value="Unassembled WGS sequence"/>
</dbReference>
<feature type="transmembrane region" description="Helical" evidence="7">
    <location>
        <begin position="315"/>
        <end position="335"/>
    </location>
</feature>
<dbReference type="Gene3D" id="1.10.357.140">
    <property type="entry name" value="UbiA prenyltransferase"/>
    <property type="match status" value="1"/>
</dbReference>
<feature type="transmembrane region" description="Helical" evidence="7">
    <location>
        <begin position="55"/>
        <end position="73"/>
    </location>
</feature>
<keyword evidence="4 7" id="KW-1133">Transmembrane helix</keyword>
<evidence type="ECO:0000256" key="1">
    <source>
        <dbReference type="ARBA" id="ARBA00004141"/>
    </source>
</evidence>
<name>A0A9D1NPS4_9BACT</name>
<evidence type="ECO:0000313" key="8">
    <source>
        <dbReference type="EMBL" id="HIV10038.1"/>
    </source>
</evidence>
<evidence type="ECO:0000256" key="2">
    <source>
        <dbReference type="ARBA" id="ARBA00022475"/>
    </source>
</evidence>
<feature type="transmembrane region" description="Helical" evidence="7">
    <location>
        <begin position="284"/>
        <end position="303"/>
    </location>
</feature>
<feature type="transmembrane region" description="Helical" evidence="7">
    <location>
        <begin position="211"/>
        <end position="229"/>
    </location>
</feature>
<dbReference type="Pfam" id="PF01040">
    <property type="entry name" value="UbiA"/>
    <property type="match status" value="1"/>
</dbReference>
<evidence type="ECO:0000313" key="9">
    <source>
        <dbReference type="Proteomes" id="UP000886845"/>
    </source>
</evidence>
<dbReference type="GO" id="GO:0016765">
    <property type="term" value="F:transferase activity, transferring alkyl or aryl (other than methyl) groups"/>
    <property type="evidence" value="ECO:0007669"/>
    <property type="project" value="InterPro"/>
</dbReference>
<dbReference type="EMBL" id="DVOR01000250">
    <property type="protein sequence ID" value="HIV10038.1"/>
    <property type="molecule type" value="Genomic_DNA"/>
</dbReference>
<evidence type="ECO:0000256" key="6">
    <source>
        <dbReference type="SAM" id="MobiDB-lite"/>
    </source>
</evidence>
<dbReference type="AlphaFoldDB" id="A0A9D1NPS4"/>